<feature type="non-terminal residue" evidence="1">
    <location>
        <position position="67"/>
    </location>
</feature>
<protein>
    <submittedName>
        <fullName evidence="1">Uncharacterized protein</fullName>
    </submittedName>
</protein>
<proteinExistence type="predicted"/>
<name>A0AAD6I925_PENCN</name>
<reference evidence="1" key="1">
    <citation type="journal article" date="2023" name="IMA Fungus">
        <title>Comparative genomic study of the Penicillium genus elucidates a diverse pangenome and 15 lateral gene transfer events.</title>
        <authorList>
            <person name="Petersen C."/>
            <person name="Sorensen T."/>
            <person name="Nielsen M.R."/>
            <person name="Sondergaard T.E."/>
            <person name="Sorensen J.L."/>
            <person name="Fitzpatrick D.A."/>
            <person name="Frisvad J.C."/>
            <person name="Nielsen K.L."/>
        </authorList>
    </citation>
    <scope>NUCLEOTIDE SEQUENCE</scope>
    <source>
        <strain evidence="1">IBT 15450</strain>
    </source>
</reference>
<dbReference type="Proteomes" id="UP001219568">
    <property type="component" value="Unassembled WGS sequence"/>
</dbReference>
<dbReference type="EMBL" id="JAQJZL010000010">
    <property type="protein sequence ID" value="KAJ6035321.1"/>
    <property type="molecule type" value="Genomic_DNA"/>
</dbReference>
<gene>
    <name evidence="1" type="ORF">N7460_009496</name>
</gene>
<accession>A0AAD6I925</accession>
<dbReference type="AlphaFoldDB" id="A0AAD6I925"/>
<sequence>IKRERIFEFLLVTRTIINKKIGEDSEDTNLEARVIAAYYKYFELTIETIDSIIMLILTYKREFVKGY</sequence>
<evidence type="ECO:0000313" key="2">
    <source>
        <dbReference type="Proteomes" id="UP001219568"/>
    </source>
</evidence>
<keyword evidence="2" id="KW-1185">Reference proteome</keyword>
<reference evidence="1" key="2">
    <citation type="submission" date="2023-01" db="EMBL/GenBank/DDBJ databases">
        <authorList>
            <person name="Petersen C."/>
        </authorList>
    </citation>
    <scope>NUCLEOTIDE SEQUENCE</scope>
    <source>
        <strain evidence="1">IBT 15450</strain>
    </source>
</reference>
<evidence type="ECO:0000313" key="1">
    <source>
        <dbReference type="EMBL" id="KAJ6035321.1"/>
    </source>
</evidence>
<organism evidence="1 2">
    <name type="scientific">Penicillium canescens</name>
    <dbReference type="NCBI Taxonomy" id="5083"/>
    <lineage>
        <taxon>Eukaryota</taxon>
        <taxon>Fungi</taxon>
        <taxon>Dikarya</taxon>
        <taxon>Ascomycota</taxon>
        <taxon>Pezizomycotina</taxon>
        <taxon>Eurotiomycetes</taxon>
        <taxon>Eurotiomycetidae</taxon>
        <taxon>Eurotiales</taxon>
        <taxon>Aspergillaceae</taxon>
        <taxon>Penicillium</taxon>
    </lineage>
</organism>
<comment type="caution">
    <text evidence="1">The sequence shown here is derived from an EMBL/GenBank/DDBJ whole genome shotgun (WGS) entry which is preliminary data.</text>
</comment>